<keyword evidence="1" id="KW-0732">Signal</keyword>
<protein>
    <submittedName>
        <fullName evidence="2">Hypothetical lipoprotein</fullName>
    </submittedName>
</protein>
<organism evidence="2 3">
    <name type="scientific">Zobellia galactanivorans (strain DSM 12802 / CCUG 47099 / CIP 106680 / NCIMB 13871 / Dsij)</name>
    <dbReference type="NCBI Taxonomy" id="63186"/>
    <lineage>
        <taxon>Bacteria</taxon>
        <taxon>Pseudomonadati</taxon>
        <taxon>Bacteroidota</taxon>
        <taxon>Flavobacteriia</taxon>
        <taxon>Flavobacteriales</taxon>
        <taxon>Flavobacteriaceae</taxon>
        <taxon>Zobellia</taxon>
    </lineage>
</organism>
<dbReference type="HOGENOM" id="CLU_2385466_0_0_10"/>
<dbReference type="EMBL" id="FP476056">
    <property type="protein sequence ID" value="CAZ94633.1"/>
    <property type="molecule type" value="Genomic_DNA"/>
</dbReference>
<keyword evidence="2" id="KW-0449">Lipoprotein</keyword>
<feature type="chain" id="PRO_5003402814" evidence="1">
    <location>
        <begin position="20"/>
        <end position="94"/>
    </location>
</feature>
<dbReference type="Proteomes" id="UP000008898">
    <property type="component" value="Chromosome"/>
</dbReference>
<proteinExistence type="predicted"/>
<reference evidence="3" key="1">
    <citation type="submission" date="2009-07" db="EMBL/GenBank/DDBJ databases">
        <title>Complete genome sequence of Zobellia galactanivorans Dsij.</title>
        <authorList>
            <consortium name="Genoscope - CEA"/>
        </authorList>
    </citation>
    <scope>NUCLEOTIDE SEQUENCE [LARGE SCALE GENOMIC DNA]</scope>
    <source>
        <strain evidence="3">DSM 12802 / CCUG 47099 / CIP 106680 / NCIMB 13871 / Dsij</strain>
    </source>
</reference>
<accession>G0L9J6</accession>
<feature type="signal peptide" evidence="1">
    <location>
        <begin position="1"/>
        <end position="19"/>
    </location>
</feature>
<dbReference type="KEGG" id="zga:ZOBELLIA_562"/>
<dbReference type="AlphaFoldDB" id="G0L9J6"/>
<gene>
    <name evidence="2" type="ordered locus">zobellia_562</name>
</gene>
<dbReference type="RefSeq" id="WP_013991945.1">
    <property type="nucleotide sequence ID" value="NC_015844.1"/>
</dbReference>
<sequence length="94" mass="10742">MKKPSLLFTMLFLSLVTLSNCNVKDTIDELSDTQKALDCVNLIEDIDEKWDKQDRDCEEIKSDVAKILKTCKDFISAEQKAQLEFYSANCDADN</sequence>
<dbReference type="STRING" id="63186.ZOBELLIA_562"/>
<evidence type="ECO:0000313" key="3">
    <source>
        <dbReference type="Proteomes" id="UP000008898"/>
    </source>
</evidence>
<name>G0L9J6_ZOBGA</name>
<reference evidence="2 3" key="2">
    <citation type="journal article" date="2012" name="Environ. Microbiol.">
        <title>Characterization of the first alginolytic operons in a marine bacterium: from their emergence in marine Flavobacteriia to their independent transfers to marine Proteobacteria and human gut Bacteroides.</title>
        <authorList>
            <person name="Thomas F."/>
            <person name="Barbeyron T."/>
            <person name="Tonon T."/>
            <person name="Genicot S."/>
            <person name="Czjzek M."/>
            <person name="Michel G."/>
        </authorList>
    </citation>
    <scope>NUCLEOTIDE SEQUENCE [LARGE SCALE GENOMIC DNA]</scope>
    <source>
        <strain evidence="3">DSM 12802 / CCUG 47099 / CIP 106680 / NCIMB 13871 / Dsij</strain>
    </source>
</reference>
<keyword evidence="3" id="KW-1185">Reference proteome</keyword>
<evidence type="ECO:0000256" key="1">
    <source>
        <dbReference type="SAM" id="SignalP"/>
    </source>
</evidence>
<evidence type="ECO:0000313" key="2">
    <source>
        <dbReference type="EMBL" id="CAZ94633.1"/>
    </source>
</evidence>
<dbReference type="OrthoDB" id="1449723at2"/>